<dbReference type="SMART" id="SM00387">
    <property type="entry name" value="HATPase_c"/>
    <property type="match status" value="1"/>
</dbReference>
<keyword evidence="3" id="KW-0808">Transferase</keyword>
<organism evidence="3 4">
    <name type="scientific">Oceanidesulfovibrio indonesiensis</name>
    <dbReference type="NCBI Taxonomy" id="54767"/>
    <lineage>
        <taxon>Bacteria</taxon>
        <taxon>Pseudomonadati</taxon>
        <taxon>Thermodesulfobacteriota</taxon>
        <taxon>Desulfovibrionia</taxon>
        <taxon>Desulfovibrionales</taxon>
        <taxon>Desulfovibrionaceae</taxon>
        <taxon>Oceanidesulfovibrio</taxon>
    </lineage>
</organism>
<dbReference type="GO" id="GO:0000155">
    <property type="term" value="F:phosphorelay sensor kinase activity"/>
    <property type="evidence" value="ECO:0007669"/>
    <property type="project" value="TreeGrafter"/>
</dbReference>
<sequence>MSKYTFLASLQAPEYSGRPVELPRLDMRADADTLNRQTAMFDGTLPAALLDSVLSYVLVLNKTRQVIYANRKFLDFLNVRDIKDVAGMRPGEALGCEGSHEGHDGCGTSEVCMRCGALRTILEGFTSGQSSHEVRILRQGPQGMEAFDFRVSGTSLTLNGEDFLIFAIDDISNEKRRRILERIFFHDLMNTVGGLRNLVELLRDDLPKEQRKIAQIVYDVFRNMVDEIETQKLLLAAETGDLTASVQDVSSRDLLLSVKNGFERHDAAQGKELRIAEDSATVCMETDDALVRRVLGNMIKNALEAEPAGSVVTIGCAYERETDEVLLYVHNPSSMPGEVRLQIFQRSFSTKGSDRGIGTYSIKLLAERYLGGTVWFTSTPEEGTTFYARWPRVFQVSAPENLG</sequence>
<dbReference type="Proteomes" id="UP000448292">
    <property type="component" value="Unassembled WGS sequence"/>
</dbReference>
<dbReference type="PROSITE" id="PS50109">
    <property type="entry name" value="HIS_KIN"/>
    <property type="match status" value="1"/>
</dbReference>
<feature type="domain" description="Histidine kinase" evidence="2">
    <location>
        <begin position="183"/>
        <end position="394"/>
    </location>
</feature>
<dbReference type="InterPro" id="IPR003594">
    <property type="entry name" value="HATPase_dom"/>
</dbReference>
<evidence type="ECO:0000313" key="3">
    <source>
        <dbReference type="EMBL" id="TVM18783.1"/>
    </source>
</evidence>
<dbReference type="RefSeq" id="WP_144302038.1">
    <property type="nucleotide sequence ID" value="NZ_QMIE01000003.1"/>
</dbReference>
<keyword evidence="1" id="KW-0597">Phosphoprotein</keyword>
<proteinExistence type="predicted"/>
<evidence type="ECO:0000256" key="1">
    <source>
        <dbReference type="ARBA" id="ARBA00022553"/>
    </source>
</evidence>
<dbReference type="PANTHER" id="PTHR43547">
    <property type="entry name" value="TWO-COMPONENT HISTIDINE KINASE"/>
    <property type="match status" value="1"/>
</dbReference>
<dbReference type="EMBL" id="QMIE01000003">
    <property type="protein sequence ID" value="TVM18783.1"/>
    <property type="molecule type" value="Genomic_DNA"/>
</dbReference>
<dbReference type="Gene3D" id="3.30.565.10">
    <property type="entry name" value="Histidine kinase-like ATPase, C-terminal domain"/>
    <property type="match status" value="1"/>
</dbReference>
<evidence type="ECO:0000259" key="2">
    <source>
        <dbReference type="PROSITE" id="PS50109"/>
    </source>
</evidence>
<dbReference type="OrthoDB" id="9792686at2"/>
<reference evidence="3 4" key="1">
    <citation type="submission" date="2018-06" db="EMBL/GenBank/DDBJ databases">
        <title>Complete genome of Desulfovibrio indonesiensis P37SLT.</title>
        <authorList>
            <person name="Crispim J.S."/>
            <person name="Vidigal P.M.P."/>
            <person name="Silva L.C.F."/>
            <person name="Laguardia C.N."/>
            <person name="Araujo L.C."/>
            <person name="Dias R.S."/>
            <person name="Sousa M.P."/>
            <person name="Paula S.O."/>
            <person name="Silva C."/>
        </authorList>
    </citation>
    <scope>NUCLEOTIDE SEQUENCE [LARGE SCALE GENOMIC DNA]</scope>
    <source>
        <strain evidence="3 4">P37SLT</strain>
    </source>
</reference>
<dbReference type="SUPFAM" id="SSF55874">
    <property type="entry name" value="ATPase domain of HSP90 chaperone/DNA topoisomerase II/histidine kinase"/>
    <property type="match status" value="1"/>
</dbReference>
<keyword evidence="4" id="KW-1185">Reference proteome</keyword>
<dbReference type="Pfam" id="PF02518">
    <property type="entry name" value="HATPase_c"/>
    <property type="match status" value="1"/>
</dbReference>
<accession>A0A7M3MHV6</accession>
<gene>
    <name evidence="3" type="ORF">DPQ33_04735</name>
</gene>
<dbReference type="InterPro" id="IPR036890">
    <property type="entry name" value="HATPase_C_sf"/>
</dbReference>
<dbReference type="InterPro" id="IPR005467">
    <property type="entry name" value="His_kinase_dom"/>
</dbReference>
<dbReference type="AlphaFoldDB" id="A0A7M3MHV6"/>
<evidence type="ECO:0000313" key="4">
    <source>
        <dbReference type="Proteomes" id="UP000448292"/>
    </source>
</evidence>
<keyword evidence="3" id="KW-0418">Kinase</keyword>
<name>A0A7M3MHV6_9BACT</name>
<dbReference type="PANTHER" id="PTHR43547:SF2">
    <property type="entry name" value="HYBRID SIGNAL TRANSDUCTION HISTIDINE KINASE C"/>
    <property type="match status" value="1"/>
</dbReference>
<comment type="caution">
    <text evidence="3">The sequence shown here is derived from an EMBL/GenBank/DDBJ whole genome shotgun (WGS) entry which is preliminary data.</text>
</comment>
<protein>
    <submittedName>
        <fullName evidence="3">Histidine kinase</fullName>
    </submittedName>
</protein>